<dbReference type="PANTHER" id="PTHR43283:SF7">
    <property type="entry name" value="BETA-LACTAMASE-RELATED DOMAIN-CONTAINING PROTEIN"/>
    <property type="match status" value="1"/>
</dbReference>
<evidence type="ECO:0000313" key="2">
    <source>
        <dbReference type="Proteomes" id="UP000321464"/>
    </source>
</evidence>
<comment type="caution">
    <text evidence="1">The sequence shown here is derived from an EMBL/GenBank/DDBJ whole genome shotgun (WGS) entry which is preliminary data.</text>
</comment>
<dbReference type="InterPro" id="IPR050789">
    <property type="entry name" value="Diverse_Enzym_Activities"/>
</dbReference>
<dbReference type="EMBL" id="BJYR01000021">
    <property type="protein sequence ID" value="GEO01301.1"/>
    <property type="molecule type" value="Genomic_DNA"/>
</dbReference>
<organism evidence="1 2">
    <name type="scientific">Novosphingobium sediminis</name>
    <dbReference type="NCBI Taxonomy" id="707214"/>
    <lineage>
        <taxon>Bacteria</taxon>
        <taxon>Pseudomonadati</taxon>
        <taxon>Pseudomonadota</taxon>
        <taxon>Alphaproteobacteria</taxon>
        <taxon>Sphingomonadales</taxon>
        <taxon>Sphingomonadaceae</taxon>
        <taxon>Novosphingobium</taxon>
    </lineage>
</organism>
<dbReference type="PANTHER" id="PTHR43283">
    <property type="entry name" value="BETA-LACTAMASE-RELATED"/>
    <property type="match status" value="1"/>
</dbReference>
<dbReference type="SUPFAM" id="SSF56601">
    <property type="entry name" value="beta-lactamase/transpeptidase-like"/>
    <property type="match status" value="1"/>
</dbReference>
<proteinExistence type="predicted"/>
<sequence length="94" mass="10392">MLVKATGRSLTDYMREKLVEPLGFESDAFWLVDAAGMEMAFAGLNMTARDYAKLGELHRNNGLWNGRQIVPEDWVQASIHADAPPSATRPADPC</sequence>
<dbReference type="Proteomes" id="UP000321464">
    <property type="component" value="Unassembled WGS sequence"/>
</dbReference>
<dbReference type="AlphaFoldDB" id="A0A512ANN9"/>
<reference evidence="1 2" key="1">
    <citation type="submission" date="2019-07" db="EMBL/GenBank/DDBJ databases">
        <title>Whole genome shotgun sequence of Novosphingobium sediminis NBRC 106119.</title>
        <authorList>
            <person name="Hosoyama A."/>
            <person name="Uohara A."/>
            <person name="Ohji S."/>
            <person name="Ichikawa N."/>
        </authorList>
    </citation>
    <scope>NUCLEOTIDE SEQUENCE [LARGE SCALE GENOMIC DNA]</scope>
    <source>
        <strain evidence="1 2">NBRC 106119</strain>
    </source>
</reference>
<name>A0A512ANN9_9SPHN</name>
<dbReference type="InterPro" id="IPR012338">
    <property type="entry name" value="Beta-lactam/transpept-like"/>
</dbReference>
<dbReference type="Gene3D" id="3.40.710.10">
    <property type="entry name" value="DD-peptidase/beta-lactamase superfamily"/>
    <property type="match status" value="1"/>
</dbReference>
<evidence type="ECO:0000313" key="1">
    <source>
        <dbReference type="EMBL" id="GEO01301.1"/>
    </source>
</evidence>
<protein>
    <submittedName>
        <fullName evidence="1">Uncharacterized protein</fullName>
    </submittedName>
</protein>
<keyword evidence="2" id="KW-1185">Reference proteome</keyword>
<gene>
    <name evidence="1" type="ORF">NSE01_31330</name>
</gene>
<accession>A0A512ANN9</accession>